<keyword evidence="10" id="KW-1185">Reference proteome</keyword>
<keyword evidence="4 5" id="KW-0720">Serine protease</keyword>
<evidence type="ECO:0000256" key="2">
    <source>
        <dbReference type="ARBA" id="ARBA00022670"/>
    </source>
</evidence>
<comment type="caution">
    <text evidence="9">The sequence shown here is derived from an EMBL/GenBank/DDBJ whole genome shotgun (WGS) entry which is preliminary data.</text>
</comment>
<dbReference type="RefSeq" id="WP_149403731.1">
    <property type="nucleotide sequence ID" value="NZ_BIXY01000085.1"/>
</dbReference>
<evidence type="ECO:0000313" key="9">
    <source>
        <dbReference type="EMBL" id="GCF10871.1"/>
    </source>
</evidence>
<dbReference type="Proteomes" id="UP000322530">
    <property type="component" value="Unassembled WGS sequence"/>
</dbReference>
<dbReference type="CDD" id="cd07560">
    <property type="entry name" value="Peptidase_S41_CPP"/>
    <property type="match status" value="1"/>
</dbReference>
<organism evidence="9 10">
    <name type="scientific">Dictyobacter arantiisoli</name>
    <dbReference type="NCBI Taxonomy" id="2014874"/>
    <lineage>
        <taxon>Bacteria</taxon>
        <taxon>Bacillati</taxon>
        <taxon>Chloroflexota</taxon>
        <taxon>Ktedonobacteria</taxon>
        <taxon>Ktedonobacterales</taxon>
        <taxon>Dictyobacteraceae</taxon>
        <taxon>Dictyobacter</taxon>
    </lineage>
</organism>
<proteinExistence type="inferred from homology"/>
<evidence type="ECO:0000256" key="3">
    <source>
        <dbReference type="ARBA" id="ARBA00022801"/>
    </source>
</evidence>
<dbReference type="SMART" id="SM00228">
    <property type="entry name" value="PDZ"/>
    <property type="match status" value="1"/>
</dbReference>
<evidence type="ECO:0000259" key="8">
    <source>
        <dbReference type="PROSITE" id="PS50106"/>
    </source>
</evidence>
<keyword evidence="2 5" id="KW-0645">Protease</keyword>
<dbReference type="GO" id="GO:0007165">
    <property type="term" value="P:signal transduction"/>
    <property type="evidence" value="ECO:0007669"/>
    <property type="project" value="TreeGrafter"/>
</dbReference>
<evidence type="ECO:0000256" key="5">
    <source>
        <dbReference type="RuleBase" id="RU004404"/>
    </source>
</evidence>
<dbReference type="GO" id="GO:0030288">
    <property type="term" value="C:outer membrane-bounded periplasmic space"/>
    <property type="evidence" value="ECO:0007669"/>
    <property type="project" value="TreeGrafter"/>
</dbReference>
<dbReference type="GO" id="GO:0004175">
    <property type="term" value="F:endopeptidase activity"/>
    <property type="evidence" value="ECO:0007669"/>
    <property type="project" value="TreeGrafter"/>
</dbReference>
<gene>
    <name evidence="9" type="ORF">KDI_44350</name>
</gene>
<dbReference type="SUPFAM" id="SSF52096">
    <property type="entry name" value="ClpP/crotonase"/>
    <property type="match status" value="1"/>
</dbReference>
<keyword evidence="7" id="KW-0812">Transmembrane</keyword>
<dbReference type="InterPro" id="IPR005151">
    <property type="entry name" value="Tail-specific_protease"/>
</dbReference>
<protein>
    <submittedName>
        <fullName evidence="9">Carboxyl-terminal processing protease</fullName>
    </submittedName>
</protein>
<dbReference type="OrthoDB" id="9812068at2"/>
<name>A0A5A5TH24_9CHLR</name>
<dbReference type="Pfam" id="PF03572">
    <property type="entry name" value="Peptidase_S41"/>
    <property type="match status" value="1"/>
</dbReference>
<dbReference type="InterPro" id="IPR001478">
    <property type="entry name" value="PDZ"/>
</dbReference>
<dbReference type="PANTHER" id="PTHR32060">
    <property type="entry name" value="TAIL-SPECIFIC PROTEASE"/>
    <property type="match status" value="1"/>
</dbReference>
<feature type="compositionally biased region" description="Polar residues" evidence="6">
    <location>
        <begin position="15"/>
        <end position="26"/>
    </location>
</feature>
<dbReference type="NCBIfam" id="TIGR00225">
    <property type="entry name" value="prc"/>
    <property type="match status" value="1"/>
</dbReference>
<dbReference type="InterPro" id="IPR004447">
    <property type="entry name" value="Peptidase_S41A"/>
</dbReference>
<dbReference type="GO" id="GO:0006508">
    <property type="term" value="P:proteolysis"/>
    <property type="evidence" value="ECO:0007669"/>
    <property type="project" value="UniProtKB-KW"/>
</dbReference>
<evidence type="ECO:0000256" key="6">
    <source>
        <dbReference type="SAM" id="MobiDB-lite"/>
    </source>
</evidence>
<dbReference type="Gene3D" id="3.30.750.44">
    <property type="match status" value="1"/>
</dbReference>
<evidence type="ECO:0000256" key="1">
    <source>
        <dbReference type="ARBA" id="ARBA00009179"/>
    </source>
</evidence>
<keyword evidence="7" id="KW-0472">Membrane</keyword>
<dbReference type="PANTHER" id="PTHR32060:SF30">
    <property type="entry name" value="CARBOXY-TERMINAL PROCESSING PROTEASE CTPA"/>
    <property type="match status" value="1"/>
</dbReference>
<dbReference type="PROSITE" id="PS50106">
    <property type="entry name" value="PDZ"/>
    <property type="match status" value="1"/>
</dbReference>
<evidence type="ECO:0000256" key="4">
    <source>
        <dbReference type="ARBA" id="ARBA00022825"/>
    </source>
</evidence>
<dbReference type="Gene3D" id="3.90.226.10">
    <property type="entry name" value="2-enoyl-CoA Hydratase, Chain A, domain 1"/>
    <property type="match status" value="1"/>
</dbReference>
<feature type="transmembrane region" description="Helical" evidence="7">
    <location>
        <begin position="64"/>
        <end position="84"/>
    </location>
</feature>
<feature type="domain" description="PDZ" evidence="8">
    <location>
        <begin position="163"/>
        <end position="221"/>
    </location>
</feature>
<dbReference type="InterPro" id="IPR036034">
    <property type="entry name" value="PDZ_sf"/>
</dbReference>
<reference evidence="9 10" key="1">
    <citation type="submission" date="2019-01" db="EMBL/GenBank/DDBJ databases">
        <title>Draft genome sequence of Dictyobacter sp. Uno17.</title>
        <authorList>
            <person name="Wang C.M."/>
            <person name="Zheng Y."/>
            <person name="Sakai Y."/>
            <person name="Abe K."/>
            <person name="Yokota A."/>
            <person name="Yabe S."/>
        </authorList>
    </citation>
    <scope>NUCLEOTIDE SEQUENCE [LARGE SCALE GENOMIC DNA]</scope>
    <source>
        <strain evidence="9 10">Uno17</strain>
    </source>
</reference>
<evidence type="ECO:0000256" key="7">
    <source>
        <dbReference type="SAM" id="Phobius"/>
    </source>
</evidence>
<dbReference type="CDD" id="cd06782">
    <property type="entry name" value="cpPDZ_CPP-like"/>
    <property type="match status" value="1"/>
</dbReference>
<dbReference type="AlphaFoldDB" id="A0A5A5TH24"/>
<dbReference type="GO" id="GO:0008236">
    <property type="term" value="F:serine-type peptidase activity"/>
    <property type="evidence" value="ECO:0007669"/>
    <property type="project" value="UniProtKB-KW"/>
</dbReference>
<dbReference type="Gene3D" id="2.30.42.10">
    <property type="match status" value="1"/>
</dbReference>
<keyword evidence="3 5" id="KW-0378">Hydrolase</keyword>
<comment type="similarity">
    <text evidence="1 5">Belongs to the peptidase S41A family.</text>
</comment>
<keyword evidence="7" id="KW-1133">Transmembrane helix</keyword>
<feature type="region of interest" description="Disordered" evidence="6">
    <location>
        <begin position="1"/>
        <end position="26"/>
    </location>
</feature>
<dbReference type="InterPro" id="IPR029045">
    <property type="entry name" value="ClpP/crotonase-like_dom_sf"/>
</dbReference>
<dbReference type="SUPFAM" id="SSF50156">
    <property type="entry name" value="PDZ domain-like"/>
    <property type="match status" value="1"/>
</dbReference>
<accession>A0A5A5TH24</accession>
<sequence length="479" mass="52722">MSKYDDPSWYEQQLPHEQTPSQQPQNADDFEHYAFLPSQDANYPQHQTYMPLPASEEPNRLQRAVGRTVALAALIVIAFCGGWFGHDYINNHFFDPNNQSQSYQHLFDQAWQKIDQNYVNRQDINYQKMAYAAINSMVTTLGDTGHTRFMDAKTASEESQQLSGKFSGIGIYLHQDIKTKNLIVTAPIPGSPAEKAGIKSKDEIIAVDGKSTSGKDVTGVSTMIQGKDGTSVKLTIQRPGESQPHIFNVMRSEIQVPNVLMHYIPEKHTVHIQIVQFADGVSNQVKDDIMKAKSEGATKIILDLRDNPGGFLNEAVNTTSLFVKSGHVLIQQDSTGKRTPVDVTGNTIDTTSQMVVLVNGNSASAAEIVSGSLKENGRATVIGEKTFGTGTVLQPFNLADGSQLLIGTQEWLTPSGHFIRNSNGQQNGGIRPNIEVKMGTNDAIVTPNDENQQQLTTQQILQSKDPQLIKALEFLQGKK</sequence>
<dbReference type="EMBL" id="BIXY01000085">
    <property type="protein sequence ID" value="GCF10871.1"/>
    <property type="molecule type" value="Genomic_DNA"/>
</dbReference>
<dbReference type="SMART" id="SM00245">
    <property type="entry name" value="TSPc"/>
    <property type="match status" value="1"/>
</dbReference>
<dbReference type="InterPro" id="IPR041489">
    <property type="entry name" value="PDZ_6"/>
</dbReference>
<dbReference type="Pfam" id="PF17820">
    <property type="entry name" value="PDZ_6"/>
    <property type="match status" value="1"/>
</dbReference>
<dbReference type="FunFam" id="2.30.42.10:FF:000063">
    <property type="entry name" value="Peptidase, S41 family"/>
    <property type="match status" value="1"/>
</dbReference>
<evidence type="ECO:0000313" key="10">
    <source>
        <dbReference type="Proteomes" id="UP000322530"/>
    </source>
</evidence>